<name>A0ABR4CH18_9HELO</name>
<proteinExistence type="predicted"/>
<feature type="compositionally biased region" description="Polar residues" evidence="1">
    <location>
        <begin position="36"/>
        <end position="56"/>
    </location>
</feature>
<feature type="compositionally biased region" description="Low complexity" evidence="1">
    <location>
        <begin position="13"/>
        <end position="35"/>
    </location>
</feature>
<evidence type="ECO:0000256" key="1">
    <source>
        <dbReference type="SAM" id="MobiDB-lite"/>
    </source>
</evidence>
<comment type="caution">
    <text evidence="2">The sequence shown here is derived from an EMBL/GenBank/DDBJ whole genome shotgun (WGS) entry which is preliminary data.</text>
</comment>
<feature type="compositionally biased region" description="Basic and acidic residues" evidence="1">
    <location>
        <begin position="558"/>
        <end position="576"/>
    </location>
</feature>
<feature type="compositionally biased region" description="Basic residues" evidence="1">
    <location>
        <begin position="334"/>
        <end position="348"/>
    </location>
</feature>
<feature type="region of interest" description="Disordered" evidence="1">
    <location>
        <begin position="1"/>
        <end position="79"/>
    </location>
</feature>
<reference evidence="2 3" key="1">
    <citation type="journal article" date="2024" name="Commun. Biol.">
        <title>Comparative genomic analysis of thermophilic fungi reveals convergent evolutionary adaptations and gene losses.</title>
        <authorList>
            <person name="Steindorff A.S."/>
            <person name="Aguilar-Pontes M.V."/>
            <person name="Robinson A.J."/>
            <person name="Andreopoulos B."/>
            <person name="LaButti K."/>
            <person name="Kuo A."/>
            <person name="Mondo S."/>
            <person name="Riley R."/>
            <person name="Otillar R."/>
            <person name="Haridas S."/>
            <person name="Lipzen A."/>
            <person name="Grimwood J."/>
            <person name="Schmutz J."/>
            <person name="Clum A."/>
            <person name="Reid I.D."/>
            <person name="Moisan M.C."/>
            <person name="Butler G."/>
            <person name="Nguyen T.T.M."/>
            <person name="Dewar K."/>
            <person name="Conant G."/>
            <person name="Drula E."/>
            <person name="Henrissat B."/>
            <person name="Hansel C."/>
            <person name="Singer S."/>
            <person name="Hutchinson M.I."/>
            <person name="de Vries R.P."/>
            <person name="Natvig D.O."/>
            <person name="Powell A.J."/>
            <person name="Tsang A."/>
            <person name="Grigoriev I.V."/>
        </authorList>
    </citation>
    <scope>NUCLEOTIDE SEQUENCE [LARGE SCALE GENOMIC DNA]</scope>
    <source>
        <strain evidence="2 3">CBS 494.80</strain>
    </source>
</reference>
<feature type="compositionally biased region" description="Basic residues" evidence="1">
    <location>
        <begin position="174"/>
        <end position="183"/>
    </location>
</feature>
<feature type="compositionally biased region" description="Basic residues" evidence="1">
    <location>
        <begin position="511"/>
        <end position="522"/>
    </location>
</feature>
<feature type="compositionally biased region" description="Acidic residues" evidence="1">
    <location>
        <begin position="236"/>
        <end position="249"/>
    </location>
</feature>
<feature type="region of interest" description="Disordered" evidence="1">
    <location>
        <begin position="236"/>
        <end position="260"/>
    </location>
</feature>
<protein>
    <submittedName>
        <fullName evidence="2">Uncharacterized protein</fullName>
    </submittedName>
</protein>
<organism evidence="2 3">
    <name type="scientific">Oculimacula yallundae</name>
    <dbReference type="NCBI Taxonomy" id="86028"/>
    <lineage>
        <taxon>Eukaryota</taxon>
        <taxon>Fungi</taxon>
        <taxon>Dikarya</taxon>
        <taxon>Ascomycota</taxon>
        <taxon>Pezizomycotina</taxon>
        <taxon>Leotiomycetes</taxon>
        <taxon>Helotiales</taxon>
        <taxon>Ploettnerulaceae</taxon>
        <taxon>Oculimacula</taxon>
    </lineage>
</organism>
<feature type="region of interest" description="Disordered" evidence="1">
    <location>
        <begin position="311"/>
        <end position="369"/>
    </location>
</feature>
<dbReference type="EMBL" id="JAZHXI010000008">
    <property type="protein sequence ID" value="KAL2068536.1"/>
    <property type="molecule type" value="Genomic_DNA"/>
</dbReference>
<feature type="region of interest" description="Disordered" evidence="1">
    <location>
        <begin position="157"/>
        <end position="215"/>
    </location>
</feature>
<feature type="region of interest" description="Disordered" evidence="1">
    <location>
        <begin position="465"/>
        <end position="582"/>
    </location>
</feature>
<feature type="compositionally biased region" description="Acidic residues" evidence="1">
    <location>
        <begin position="206"/>
        <end position="215"/>
    </location>
</feature>
<feature type="compositionally biased region" description="Acidic residues" evidence="1">
    <location>
        <begin position="489"/>
        <end position="506"/>
    </location>
</feature>
<dbReference type="Proteomes" id="UP001595075">
    <property type="component" value="Unassembled WGS sequence"/>
</dbReference>
<evidence type="ECO:0000313" key="2">
    <source>
        <dbReference type="EMBL" id="KAL2068536.1"/>
    </source>
</evidence>
<evidence type="ECO:0000313" key="3">
    <source>
        <dbReference type="Proteomes" id="UP001595075"/>
    </source>
</evidence>
<gene>
    <name evidence="2" type="ORF">VTL71DRAFT_14873</name>
</gene>
<sequence length="582" mass="65298">MSFAVDALQKAASAPSNESVNQSSSHNNSFNNPSSEQSNIPSNLNLTQGISATATLEVTGDVQDGTGDEDETRGKDVPSEKVLHECETVPEVLEALVDGVLKHLENLKLFTFEPQIDFEAEEIFTADDLIRMVAQNAFNAGIKWRAERSVDMEIKKNLAARTTQRHRERSEKRAVRKQRRLQKQNRIEGDEVEESEDSGSYHDTGDSDTSEDEDEVAQFAAVGSVDWYTQQDGLEAEQEEYDPQEEEDVQTSKKRKLAVPRDTVAASKYHSLAAMEQAKYTYTHQFGAVEGLYHTAGPSIESVLPLVDNDSCNDEADDDSNGRGSFISKPTKTLAKKPRRKPYTKKKTTTGPKRGAGRTHDQKVRPDWGIPRPYISKTQFFALRRHAKLTTTAFNTRGPNDINNVKLTHREAIRYSNISATFTYVKELGDIPSEDATIDANLVRWEKWIRKKIRNGLAARVERQAKGDFHDSDSSISDDEGQYDKDVNAEDVLDDSELIVDGEDEEVRQGAVRRKTKGKGRATKQTIEDDEDEDSQDDEGNESEDHQKGGYASVKWDLPADFKLSEKRENPAVKEDSESEEE</sequence>
<feature type="compositionally biased region" description="Acidic residues" evidence="1">
    <location>
        <begin position="528"/>
        <end position="542"/>
    </location>
</feature>
<accession>A0ABR4CH18</accession>
<keyword evidence="3" id="KW-1185">Reference proteome</keyword>